<dbReference type="EMBL" id="KN822007">
    <property type="protein sequence ID" value="KIM69049.1"/>
    <property type="molecule type" value="Genomic_DNA"/>
</dbReference>
<sequence length="117" mass="12289">MTTIFPNGAFDIGRVKEEPTVSGCKYLGTHRTAPTVGVDAVTIRHLRDTLALFASVPATAGPESIQIKSFVAARSASIRTARHGFLEFCTAELFGQRGVLAQNSILGCPGTAGPESV</sequence>
<evidence type="ECO:0000313" key="1">
    <source>
        <dbReference type="EMBL" id="KIM69049.1"/>
    </source>
</evidence>
<dbReference type="Proteomes" id="UP000053989">
    <property type="component" value="Unassembled WGS sequence"/>
</dbReference>
<evidence type="ECO:0000313" key="2">
    <source>
        <dbReference type="Proteomes" id="UP000053989"/>
    </source>
</evidence>
<keyword evidence="2" id="KW-1185">Reference proteome</keyword>
<dbReference type="HOGENOM" id="CLU_2086213_0_0_1"/>
<accession>A0A0C3ELH2</accession>
<gene>
    <name evidence="1" type="ORF">SCLCIDRAFT_19715</name>
</gene>
<dbReference type="AlphaFoldDB" id="A0A0C3ELH2"/>
<reference evidence="1 2" key="1">
    <citation type="submission" date="2014-04" db="EMBL/GenBank/DDBJ databases">
        <authorList>
            <consortium name="DOE Joint Genome Institute"/>
            <person name="Kuo A."/>
            <person name="Kohler A."/>
            <person name="Nagy L.G."/>
            <person name="Floudas D."/>
            <person name="Copeland A."/>
            <person name="Barry K.W."/>
            <person name="Cichocki N."/>
            <person name="Veneault-Fourrey C."/>
            <person name="LaButti K."/>
            <person name="Lindquist E.A."/>
            <person name="Lipzen A."/>
            <person name="Lundell T."/>
            <person name="Morin E."/>
            <person name="Murat C."/>
            <person name="Sun H."/>
            <person name="Tunlid A."/>
            <person name="Henrissat B."/>
            <person name="Grigoriev I.V."/>
            <person name="Hibbett D.S."/>
            <person name="Martin F."/>
            <person name="Nordberg H.P."/>
            <person name="Cantor M.N."/>
            <person name="Hua S.X."/>
        </authorList>
    </citation>
    <scope>NUCLEOTIDE SEQUENCE [LARGE SCALE GENOMIC DNA]</scope>
    <source>
        <strain evidence="1 2">Foug A</strain>
    </source>
</reference>
<organism evidence="1 2">
    <name type="scientific">Scleroderma citrinum Foug A</name>
    <dbReference type="NCBI Taxonomy" id="1036808"/>
    <lineage>
        <taxon>Eukaryota</taxon>
        <taxon>Fungi</taxon>
        <taxon>Dikarya</taxon>
        <taxon>Basidiomycota</taxon>
        <taxon>Agaricomycotina</taxon>
        <taxon>Agaricomycetes</taxon>
        <taxon>Agaricomycetidae</taxon>
        <taxon>Boletales</taxon>
        <taxon>Sclerodermatineae</taxon>
        <taxon>Sclerodermataceae</taxon>
        <taxon>Scleroderma</taxon>
    </lineage>
</organism>
<dbReference type="InParanoid" id="A0A0C3ELH2"/>
<protein>
    <submittedName>
        <fullName evidence="1">Uncharacterized protein</fullName>
    </submittedName>
</protein>
<proteinExistence type="predicted"/>
<name>A0A0C3ELH2_9AGAM</name>
<reference evidence="2" key="2">
    <citation type="submission" date="2015-01" db="EMBL/GenBank/DDBJ databases">
        <title>Evolutionary Origins and Diversification of the Mycorrhizal Mutualists.</title>
        <authorList>
            <consortium name="DOE Joint Genome Institute"/>
            <consortium name="Mycorrhizal Genomics Consortium"/>
            <person name="Kohler A."/>
            <person name="Kuo A."/>
            <person name="Nagy L.G."/>
            <person name="Floudas D."/>
            <person name="Copeland A."/>
            <person name="Barry K.W."/>
            <person name="Cichocki N."/>
            <person name="Veneault-Fourrey C."/>
            <person name="LaButti K."/>
            <person name="Lindquist E.A."/>
            <person name="Lipzen A."/>
            <person name="Lundell T."/>
            <person name="Morin E."/>
            <person name="Murat C."/>
            <person name="Riley R."/>
            <person name="Ohm R."/>
            <person name="Sun H."/>
            <person name="Tunlid A."/>
            <person name="Henrissat B."/>
            <person name="Grigoriev I.V."/>
            <person name="Hibbett D.S."/>
            <person name="Martin F."/>
        </authorList>
    </citation>
    <scope>NUCLEOTIDE SEQUENCE [LARGE SCALE GENOMIC DNA]</scope>
    <source>
        <strain evidence="2">Foug A</strain>
    </source>
</reference>